<dbReference type="PROSITE" id="PS51257">
    <property type="entry name" value="PROKAR_LIPOPROTEIN"/>
    <property type="match status" value="1"/>
</dbReference>
<dbReference type="EMBL" id="CP117167">
    <property type="protein sequence ID" value="WCT14195.1"/>
    <property type="molecule type" value="Genomic_DNA"/>
</dbReference>
<dbReference type="InterPro" id="IPR013780">
    <property type="entry name" value="Glyco_hydro_b"/>
</dbReference>
<feature type="chain" id="PRO_5047076942" evidence="1">
    <location>
        <begin position="27"/>
        <end position="476"/>
    </location>
</feature>
<dbReference type="SUPFAM" id="SSF51445">
    <property type="entry name" value="(Trans)glycosidases"/>
    <property type="match status" value="1"/>
</dbReference>
<evidence type="ECO:0000256" key="1">
    <source>
        <dbReference type="SAM" id="SignalP"/>
    </source>
</evidence>
<evidence type="ECO:0000259" key="2">
    <source>
        <dbReference type="SMART" id="SM00642"/>
    </source>
</evidence>
<dbReference type="GO" id="GO:0016787">
    <property type="term" value="F:hydrolase activity"/>
    <property type="evidence" value="ECO:0007669"/>
    <property type="project" value="UniProtKB-KW"/>
</dbReference>
<dbReference type="SUPFAM" id="SSF51011">
    <property type="entry name" value="Glycosyl hydrolase domain"/>
    <property type="match status" value="1"/>
</dbReference>
<dbReference type="SMART" id="SM00642">
    <property type="entry name" value="Aamy"/>
    <property type="match status" value="1"/>
</dbReference>
<proteinExistence type="predicted"/>
<reference evidence="3 4" key="1">
    <citation type="submission" date="2023-02" db="EMBL/GenBank/DDBJ databases">
        <title>Genome sequence of Mucilaginibacter jinjuensis strain KACC 16571.</title>
        <authorList>
            <person name="Kim S."/>
            <person name="Heo J."/>
            <person name="Kwon S.-W."/>
        </authorList>
    </citation>
    <scope>NUCLEOTIDE SEQUENCE [LARGE SCALE GENOMIC DNA]</scope>
    <source>
        <strain evidence="3 4">KACC 16571</strain>
    </source>
</reference>
<dbReference type="Proteomes" id="UP001216139">
    <property type="component" value="Chromosome"/>
</dbReference>
<sequence>MKINTNTKLKMPNIILAAMLAGSLMACSKSSKDSVAPVTPVVPPPTDTYKDPAAYGTPFTGVADPKAIVMYEVNIRAFSQGANLQGVIARMDSIKALGVNTIWLMPVYPVGVVNAVAPQGSPYAVKDYNAVNPAFGTIDDLRSVVSEAHKRNMSVILDWVADHTSPDNAWTANKSWYQQNSSGALIPPPGTNYADVVALNYNSTAMRTAMIRAMKYWVLTANVDGYRCDYADPIPADFWKQTLDTLKKIPNRKYIFLAEGSKAEQFTAGFQLNYGFDFYNTLKGIFAGTQAPSSIFTTNTNENNTLAAGGMKLHYTTNHDVTLSDGATVTIYNGKQGALAAFVLAAYLNGVPMIYDGQEVGSAKKTTYFGPDPIDWTTNPDMTAEYKKIIAFRSGSEAVKTGALTVYNNTDVIAFEKKSGTDDVLVLVNARNSVVNYAIPTALQNTNWTNGLTNADVSLSSQYTFQPYTYLVLRKK</sequence>
<evidence type="ECO:0000313" key="4">
    <source>
        <dbReference type="Proteomes" id="UP001216139"/>
    </source>
</evidence>
<evidence type="ECO:0000313" key="3">
    <source>
        <dbReference type="EMBL" id="WCT14195.1"/>
    </source>
</evidence>
<dbReference type="CDD" id="cd11313">
    <property type="entry name" value="AmyAc_arch_bac_AmyA"/>
    <property type="match status" value="1"/>
</dbReference>
<organism evidence="3 4">
    <name type="scientific">Mucilaginibacter jinjuensis</name>
    <dbReference type="NCBI Taxonomy" id="1176721"/>
    <lineage>
        <taxon>Bacteria</taxon>
        <taxon>Pseudomonadati</taxon>
        <taxon>Bacteroidota</taxon>
        <taxon>Sphingobacteriia</taxon>
        <taxon>Sphingobacteriales</taxon>
        <taxon>Sphingobacteriaceae</taxon>
        <taxon>Mucilaginibacter</taxon>
    </lineage>
</organism>
<dbReference type="PANTHER" id="PTHR10357:SF205">
    <property type="entry name" value="O-GLYCOSYL HYDROLASE FAMILY 13"/>
    <property type="match status" value="1"/>
</dbReference>
<keyword evidence="3" id="KW-0378">Hydrolase</keyword>
<name>A0ABY7TCG0_9SPHI</name>
<dbReference type="Pfam" id="PF00128">
    <property type="entry name" value="Alpha-amylase"/>
    <property type="match status" value="2"/>
</dbReference>
<keyword evidence="1" id="KW-0732">Signal</keyword>
<dbReference type="InterPro" id="IPR006047">
    <property type="entry name" value="GH13_cat_dom"/>
</dbReference>
<feature type="domain" description="Glycosyl hydrolase family 13 catalytic" evidence="2">
    <location>
        <begin position="72"/>
        <end position="393"/>
    </location>
</feature>
<dbReference type="RefSeq" id="WP_273632525.1">
    <property type="nucleotide sequence ID" value="NZ_CP117167.1"/>
</dbReference>
<feature type="signal peptide" evidence="1">
    <location>
        <begin position="1"/>
        <end position="26"/>
    </location>
</feature>
<gene>
    <name evidence="3" type="ORF">PQO05_09635</name>
</gene>
<keyword evidence="4" id="KW-1185">Reference proteome</keyword>
<accession>A0ABY7TCG0</accession>
<dbReference type="InterPro" id="IPR017853">
    <property type="entry name" value="GH"/>
</dbReference>
<dbReference type="Gene3D" id="3.20.20.80">
    <property type="entry name" value="Glycosidases"/>
    <property type="match status" value="1"/>
</dbReference>
<protein>
    <submittedName>
        <fullName evidence="3">Alpha-amylase family glycosyl hydrolase</fullName>
    </submittedName>
</protein>
<dbReference type="Gene3D" id="2.60.40.1180">
    <property type="entry name" value="Golgi alpha-mannosidase II"/>
    <property type="match status" value="1"/>
</dbReference>
<dbReference type="PANTHER" id="PTHR10357">
    <property type="entry name" value="ALPHA-AMYLASE FAMILY MEMBER"/>
    <property type="match status" value="1"/>
</dbReference>